<dbReference type="PANTHER" id="PTHR34217:SF1">
    <property type="entry name" value="CARBOXYPEPTIDASE 1"/>
    <property type="match status" value="1"/>
</dbReference>
<evidence type="ECO:0000256" key="2">
    <source>
        <dbReference type="PIRSR" id="PIRSR006615-1"/>
    </source>
</evidence>
<evidence type="ECO:0000256" key="1">
    <source>
        <dbReference type="PIRNR" id="PIRNR006615"/>
    </source>
</evidence>
<dbReference type="Pfam" id="PF02074">
    <property type="entry name" value="Peptidase_M32"/>
    <property type="match status" value="1"/>
</dbReference>
<dbReference type="Proteomes" id="UP001596417">
    <property type="component" value="Unassembled WGS sequence"/>
</dbReference>
<evidence type="ECO:0000256" key="3">
    <source>
        <dbReference type="PIRSR" id="PIRSR006615-2"/>
    </source>
</evidence>
<feature type="binding site" evidence="2">
    <location>
        <position position="299"/>
    </location>
    <ligand>
        <name>Zn(2+)</name>
        <dbReference type="ChEBI" id="CHEBI:29105"/>
        <note>catalytic</note>
    </ligand>
</feature>
<dbReference type="GO" id="GO:0046872">
    <property type="term" value="F:metal ion binding"/>
    <property type="evidence" value="ECO:0007669"/>
    <property type="project" value="UniProtKB-KW"/>
</dbReference>
<dbReference type="Gene3D" id="1.10.1370.30">
    <property type="match status" value="1"/>
</dbReference>
<dbReference type="GO" id="GO:0006508">
    <property type="term" value="P:proteolysis"/>
    <property type="evidence" value="ECO:0007669"/>
    <property type="project" value="UniProtKB-UniRule"/>
</dbReference>
<dbReference type="GO" id="GO:0004181">
    <property type="term" value="F:metallocarboxypeptidase activity"/>
    <property type="evidence" value="ECO:0007669"/>
    <property type="project" value="UniProtKB-UniRule"/>
</dbReference>
<keyword evidence="4" id="KW-0175">Coiled coil</keyword>
<dbReference type="PROSITE" id="PS52034">
    <property type="entry name" value="PEPTIDASE_M32"/>
    <property type="match status" value="1"/>
</dbReference>
<keyword evidence="1" id="KW-0482">Metalloprotease</keyword>
<dbReference type="SUPFAM" id="SSF55486">
    <property type="entry name" value="Metalloproteases ('zincins'), catalytic domain"/>
    <property type="match status" value="1"/>
</dbReference>
<feature type="binding site" evidence="2">
    <location>
        <position position="269"/>
    </location>
    <ligand>
        <name>Zn(2+)</name>
        <dbReference type="ChEBI" id="CHEBI:29105"/>
        <note>catalytic</note>
    </ligand>
</feature>
<protein>
    <recommendedName>
        <fullName evidence="1">Metal-dependent carboxypeptidase</fullName>
        <ecNumber evidence="1">3.4.17.19</ecNumber>
    </recommendedName>
</protein>
<dbReference type="EC" id="3.4.17.19" evidence="1"/>
<feature type="coiled-coil region" evidence="4">
    <location>
        <begin position="65"/>
        <end position="92"/>
    </location>
</feature>
<feature type="binding site" evidence="2">
    <location>
        <position position="273"/>
    </location>
    <ligand>
        <name>Zn(2+)</name>
        <dbReference type="ChEBI" id="CHEBI:29105"/>
        <note>catalytic</note>
    </ligand>
</feature>
<reference evidence="5 6" key="1">
    <citation type="journal article" date="2019" name="Int. J. Syst. Evol. Microbiol.">
        <title>The Global Catalogue of Microorganisms (GCM) 10K type strain sequencing project: providing services to taxonomists for standard genome sequencing and annotation.</title>
        <authorList>
            <consortium name="The Broad Institute Genomics Platform"/>
            <consortium name="The Broad Institute Genome Sequencing Center for Infectious Disease"/>
            <person name="Wu L."/>
            <person name="Ma J."/>
        </authorList>
    </citation>
    <scope>NUCLEOTIDE SEQUENCE [LARGE SCALE GENOMIC DNA]</scope>
    <source>
        <strain evidence="5 6">RDMS1</strain>
    </source>
</reference>
<name>A0ABD5YJ81_9EURY</name>
<accession>A0ABD5YJ81</accession>
<dbReference type="AlphaFoldDB" id="A0ABD5YJ81"/>
<feature type="active site" description="Proton donor/acceptor" evidence="3">
    <location>
        <position position="270"/>
    </location>
</feature>
<keyword evidence="1 5" id="KW-0378">Hydrolase</keyword>
<dbReference type="PANTHER" id="PTHR34217">
    <property type="entry name" value="METAL-DEPENDENT CARBOXYPEPTIDASE"/>
    <property type="match status" value="1"/>
</dbReference>
<sequence length="503" mass="57597">MATRQDKSTDAYEALLDRYQRLAYVQDSSMVLSWDQQVMMPEGGTPARAKQLAALSAVVHDLITADEFEAALREAEDTLEALDEDQTAVVREIHRKYDRQENVPNDLVATLAETKTESQSIWKDAKADDSFTEFAPSLKKLKRLHVKRAKHINPDKPPYEVLYEDSEPYLPLEQVEHIFERLKDKLIPLIDRIRSEGHTLPDPFAGRSYDKESQRALSAAALDHIDYDRMHGRLDTSPHPFTSGNQFDARITTRYKEGDPLDALMATVHEYGHASYMLGLPRDEYGTPLGESLSSGVHESQSRFWENHVARTKPFWELFTPVLTDHLSVEDLAAEDAYAAANRIYPNNHIRVEADELTYHLHIILRCEIDRAFLEGDISVDEIPEMWNQKMETYLGVTPPTDRKGCLQDIHWSSRFAAFQAYTIGSVLAAQLDAVMREEIDDVDHKIRNGEFGPLREWMEKNVHSHGRKYPTDALIEEATGEPLTADYFLNYVDEKFTDLYNL</sequence>
<dbReference type="PIRSF" id="PIRSF006615">
    <property type="entry name" value="Zn_crbxpep_Taq"/>
    <property type="match status" value="1"/>
</dbReference>
<keyword evidence="1" id="KW-0645">Protease</keyword>
<organism evidence="5 6">
    <name type="scientific">Halocatena marina</name>
    <dbReference type="NCBI Taxonomy" id="2934937"/>
    <lineage>
        <taxon>Archaea</taxon>
        <taxon>Methanobacteriati</taxon>
        <taxon>Methanobacteriota</taxon>
        <taxon>Stenosarchaea group</taxon>
        <taxon>Halobacteria</taxon>
        <taxon>Halobacteriales</taxon>
        <taxon>Natronomonadaceae</taxon>
        <taxon>Halocatena</taxon>
    </lineage>
</organism>
<keyword evidence="6" id="KW-1185">Reference proteome</keyword>
<dbReference type="GeneID" id="76199023"/>
<evidence type="ECO:0000313" key="6">
    <source>
        <dbReference type="Proteomes" id="UP001596417"/>
    </source>
</evidence>
<evidence type="ECO:0000313" key="5">
    <source>
        <dbReference type="EMBL" id="MFC7189453.1"/>
    </source>
</evidence>
<dbReference type="CDD" id="cd06460">
    <property type="entry name" value="M32_Taq"/>
    <property type="match status" value="1"/>
</dbReference>
<proteinExistence type="inferred from homology"/>
<dbReference type="PRINTS" id="PR00998">
    <property type="entry name" value="CRBOXYPTASET"/>
</dbReference>
<comment type="similarity">
    <text evidence="1">Belongs to the peptidase M32 family.</text>
</comment>
<comment type="cofactor">
    <cofactor evidence="2">
        <name>Zn(2+)</name>
        <dbReference type="ChEBI" id="CHEBI:29105"/>
    </cofactor>
    <text evidence="2">Binds 1 zinc ion per subunit.</text>
</comment>
<evidence type="ECO:0000256" key="4">
    <source>
        <dbReference type="SAM" id="Coils"/>
    </source>
</evidence>
<keyword evidence="1 5" id="KW-0121">Carboxypeptidase</keyword>
<keyword evidence="1 2" id="KW-0479">Metal-binding</keyword>
<comment type="function">
    <text evidence="1">Broad specificity carboxypetidase that releases amino acids sequentially from the C-terminus, including neutral, aromatic, polar and basic residues.</text>
</comment>
<dbReference type="RefSeq" id="WP_248905534.1">
    <property type="nucleotide sequence ID" value="NZ_CP109979.1"/>
</dbReference>
<comment type="catalytic activity">
    <reaction evidence="1">
        <text>Release of a C-terminal amino acid with broad specificity, except for -Pro.</text>
        <dbReference type="EC" id="3.4.17.19"/>
    </reaction>
</comment>
<comment type="caution">
    <text evidence="5">The sequence shown here is derived from an EMBL/GenBank/DDBJ whole genome shotgun (WGS) entry which is preliminary data.</text>
</comment>
<gene>
    <name evidence="5" type="ORF">ACFQL7_06045</name>
</gene>
<dbReference type="EMBL" id="JBHTAX010000001">
    <property type="protein sequence ID" value="MFC7189453.1"/>
    <property type="molecule type" value="Genomic_DNA"/>
</dbReference>
<dbReference type="InterPro" id="IPR001333">
    <property type="entry name" value="Peptidase_M32_Taq"/>
</dbReference>
<keyword evidence="2" id="KW-0862">Zinc</keyword>